<dbReference type="PANTHER" id="PTHR34001:SF3">
    <property type="entry name" value="BLL7405 PROTEIN"/>
    <property type="match status" value="1"/>
</dbReference>
<dbReference type="SUPFAM" id="SSF56925">
    <property type="entry name" value="OMPA-like"/>
    <property type="match status" value="1"/>
</dbReference>
<dbReference type="InterPro" id="IPR011250">
    <property type="entry name" value="OMP/PagP_B-barrel"/>
</dbReference>
<name>A0ABQ6B3A3_9BRAD</name>
<evidence type="ECO:0000256" key="1">
    <source>
        <dbReference type="ARBA" id="ARBA00038306"/>
    </source>
</evidence>
<accession>A0ABQ6B3A3</accession>
<reference evidence="3" key="1">
    <citation type="journal article" date="2019" name="Int. J. Syst. Evol. Microbiol.">
        <title>The Global Catalogue of Microorganisms (GCM) 10K type strain sequencing project: providing services to taxonomists for standard genome sequencing and annotation.</title>
        <authorList>
            <consortium name="The Broad Institute Genomics Platform"/>
            <consortium name="The Broad Institute Genome Sequencing Center for Infectious Disease"/>
            <person name="Wu L."/>
            <person name="Ma J."/>
        </authorList>
    </citation>
    <scope>NUCLEOTIDE SEQUENCE [LARGE SCALE GENOMIC DNA]</scope>
    <source>
        <strain evidence="3">NBRC 102520</strain>
    </source>
</reference>
<dbReference type="Proteomes" id="UP001156905">
    <property type="component" value="Unassembled WGS sequence"/>
</dbReference>
<keyword evidence="3" id="KW-1185">Reference proteome</keyword>
<evidence type="ECO:0000313" key="2">
    <source>
        <dbReference type="EMBL" id="GLR88293.1"/>
    </source>
</evidence>
<dbReference type="PANTHER" id="PTHR34001">
    <property type="entry name" value="BLL7405 PROTEIN"/>
    <property type="match status" value="1"/>
</dbReference>
<comment type="caution">
    <text evidence="2">The sequence shown here is derived from an EMBL/GenBank/DDBJ whole genome shotgun (WGS) entry which is preliminary data.</text>
</comment>
<gene>
    <name evidence="2" type="ORF">GCM10007857_50050</name>
</gene>
<dbReference type="InterPro" id="IPR051692">
    <property type="entry name" value="OMP-like"/>
</dbReference>
<dbReference type="EMBL" id="BSOW01000018">
    <property type="protein sequence ID" value="GLR88293.1"/>
    <property type="molecule type" value="Genomic_DNA"/>
</dbReference>
<sequence>MRGDYSRSCAEHAGRTFWDANLLALGLGEGLEIGMKKYLFALTAVAAMIGSASAADLGARPYTKAPVAAAPVANWTGCYIGGGGGGGLLNQNTREFTLAGAADSAVWANSGGKGWFGTVGGGCDYQFALGNWNMVVGALADYDFSDIHGTRNASIGTWPYFGEEKLDQSWSVGGRFGWLVTPNLLTYFSGGYTQAHFTGYNLTRNVVPTPAPFFGVNSRWRDGWFIGSGVEYDLGWIPGLKWNTEYRLSEFNTERDTYYVYGTTTPAGYTDSHKYVQTIRSTLVYQFNWGGPVVAKY</sequence>
<proteinExistence type="inferred from homology"/>
<comment type="similarity">
    <text evidence="1">Belongs to the Omp25/RopB family.</text>
</comment>
<protein>
    <submittedName>
        <fullName evidence="2">Membrane protein</fullName>
    </submittedName>
</protein>
<organism evidence="2 3">
    <name type="scientific">Bradyrhizobium iriomotense</name>
    <dbReference type="NCBI Taxonomy" id="441950"/>
    <lineage>
        <taxon>Bacteria</taxon>
        <taxon>Pseudomonadati</taxon>
        <taxon>Pseudomonadota</taxon>
        <taxon>Alphaproteobacteria</taxon>
        <taxon>Hyphomicrobiales</taxon>
        <taxon>Nitrobacteraceae</taxon>
        <taxon>Bradyrhizobium</taxon>
    </lineage>
</organism>
<evidence type="ECO:0000313" key="3">
    <source>
        <dbReference type="Proteomes" id="UP001156905"/>
    </source>
</evidence>